<name>A0A846TMG0_9BACI</name>
<dbReference type="RefSeq" id="WP_167834325.1">
    <property type="nucleotide sequence ID" value="NZ_JAAVUM010000023.1"/>
</dbReference>
<gene>
    <name evidence="1" type="ORF">GWK17_21260</name>
</gene>
<protein>
    <submittedName>
        <fullName evidence="1">Uncharacterized protein</fullName>
    </submittedName>
</protein>
<accession>A0A846TMG0</accession>
<evidence type="ECO:0000313" key="2">
    <source>
        <dbReference type="Proteomes" id="UP000587942"/>
    </source>
</evidence>
<dbReference type="EMBL" id="JAAVUM010000023">
    <property type="protein sequence ID" value="NKE07969.1"/>
    <property type="molecule type" value="Genomic_DNA"/>
</dbReference>
<evidence type="ECO:0000313" key="1">
    <source>
        <dbReference type="EMBL" id="NKE07969.1"/>
    </source>
</evidence>
<comment type="caution">
    <text evidence="1">The sequence shown here is derived from an EMBL/GenBank/DDBJ whole genome shotgun (WGS) entry which is preliminary data.</text>
</comment>
<sequence>MAIFSLSIVLSALVYTFIAPVYFSDETIQHKIVKQVQKEERQRANRKVSSPNGEELFNEEMTDAQVKKAIHLLSHQKVKAVEKWGAEEITQEKIDLLLQVVEGSSFYNRDLYLRILTAWAKGDFSRADLDHNAVWELQEGTVGRATGLLTAEEEKLFIEENF</sequence>
<dbReference type="InterPro" id="IPR046208">
    <property type="entry name" value="DUF6241"/>
</dbReference>
<reference evidence="1 2" key="1">
    <citation type="submission" date="2020-03" db="EMBL/GenBank/DDBJ databases">
        <authorList>
            <person name="Sun Q."/>
        </authorList>
    </citation>
    <scope>NUCLEOTIDE SEQUENCE [LARGE SCALE GENOMIC DNA]</scope>
    <source>
        <strain evidence="1 2">KACC 21451</strain>
    </source>
</reference>
<dbReference type="Proteomes" id="UP000587942">
    <property type="component" value="Unassembled WGS sequence"/>
</dbReference>
<dbReference type="Pfam" id="PF19754">
    <property type="entry name" value="DUF6241"/>
    <property type="match status" value="1"/>
</dbReference>
<organism evidence="1 2">
    <name type="scientific">Mesobacillus selenatarsenatis</name>
    <dbReference type="NCBI Taxonomy" id="388741"/>
    <lineage>
        <taxon>Bacteria</taxon>
        <taxon>Bacillati</taxon>
        <taxon>Bacillota</taxon>
        <taxon>Bacilli</taxon>
        <taxon>Bacillales</taxon>
        <taxon>Bacillaceae</taxon>
        <taxon>Mesobacillus</taxon>
    </lineage>
</organism>
<proteinExistence type="predicted"/>
<dbReference type="AlphaFoldDB" id="A0A846TMG0"/>